<dbReference type="PROSITE" id="PS00463">
    <property type="entry name" value="ZN2_CY6_FUNGAL_1"/>
    <property type="match status" value="1"/>
</dbReference>
<dbReference type="PROSITE" id="PS50048">
    <property type="entry name" value="ZN2_CY6_FUNGAL_2"/>
    <property type="match status" value="1"/>
</dbReference>
<keyword evidence="5" id="KW-0539">Nucleus</keyword>
<dbReference type="SUPFAM" id="SSF57701">
    <property type="entry name" value="Zn2/Cys6 DNA-binding domain"/>
    <property type="match status" value="1"/>
</dbReference>
<dbReference type="SMART" id="SM00066">
    <property type="entry name" value="GAL4"/>
    <property type="match status" value="1"/>
</dbReference>
<dbReference type="Proteomes" id="UP001610335">
    <property type="component" value="Unassembled WGS sequence"/>
</dbReference>
<proteinExistence type="predicted"/>
<dbReference type="InterPro" id="IPR036864">
    <property type="entry name" value="Zn2-C6_fun-type_DNA-bd_sf"/>
</dbReference>
<sequence>MSGQIRSKHGCWTCRLRKKKCDEHQPLCTTCDSLSITCYGYGVKPEWMDNGERERAVANSLKEIVKITSRKRIPTKLIQNKGTLKGRVLAPAPRVSDDSSSSSPSPDSAGGDFGSISIETSALLMHFLDDVFPLQYPAYKADVLEGGRGWLLHLLLRTKPLYHAALALSSYHRLMVGFAKLSNQCRVFSTVQQEEQLRLCLEEVQGAIKDVNHFIQKKRRSATTGLVASVVQLVFFELFAGENGVWQIHLEAAIDMYRKGCTDGLSNFGLSDKSKALLYDDSPLRHCDLTDDGPAVVQEVATFRFMGATIIWLDLIASITAGTAPRLLPFHFKTFRSDSQTRLENIVGCPNWLALQIGRVSNLQYRIADATQRETHSDCAEIAKDALDIGRDIQIGLATARETSTTAPTSIVFACMAVVYLHLIVHGFQQLDLLDCVITEAMPILQTQTPSHLLSAMISPLFILGCRKDIAHSGRSVEKKKNNNETHME</sequence>
<evidence type="ECO:0000256" key="4">
    <source>
        <dbReference type="ARBA" id="ARBA00023163"/>
    </source>
</evidence>
<dbReference type="PANTHER" id="PTHR37534:SF26">
    <property type="entry name" value="TRANSCRIPTION FACTOR, PUTATIVE-RELATED"/>
    <property type="match status" value="1"/>
</dbReference>
<organism evidence="8 9">
    <name type="scientific">Aspergillus cavernicola</name>
    <dbReference type="NCBI Taxonomy" id="176166"/>
    <lineage>
        <taxon>Eukaryota</taxon>
        <taxon>Fungi</taxon>
        <taxon>Dikarya</taxon>
        <taxon>Ascomycota</taxon>
        <taxon>Pezizomycotina</taxon>
        <taxon>Eurotiomycetes</taxon>
        <taxon>Eurotiomycetidae</taxon>
        <taxon>Eurotiales</taxon>
        <taxon>Aspergillaceae</taxon>
        <taxon>Aspergillus</taxon>
        <taxon>Aspergillus subgen. Nidulantes</taxon>
    </lineage>
</organism>
<dbReference type="InterPro" id="IPR001138">
    <property type="entry name" value="Zn2Cys6_DnaBD"/>
</dbReference>
<dbReference type="CDD" id="cd00067">
    <property type="entry name" value="GAL4"/>
    <property type="match status" value="1"/>
</dbReference>
<feature type="region of interest" description="Disordered" evidence="6">
    <location>
        <begin position="89"/>
        <end position="110"/>
    </location>
</feature>
<evidence type="ECO:0000256" key="3">
    <source>
        <dbReference type="ARBA" id="ARBA00023125"/>
    </source>
</evidence>
<feature type="domain" description="Zn(2)-C6 fungal-type" evidence="7">
    <location>
        <begin position="10"/>
        <end position="38"/>
    </location>
</feature>
<protein>
    <submittedName>
        <fullName evidence="8">Fungal-specific transcription factor domain-containing protein</fullName>
    </submittedName>
</protein>
<dbReference type="PANTHER" id="PTHR37534">
    <property type="entry name" value="TRANSCRIPTIONAL ACTIVATOR PROTEIN UGA3"/>
    <property type="match status" value="1"/>
</dbReference>
<dbReference type="Pfam" id="PF00172">
    <property type="entry name" value="Zn_clus"/>
    <property type="match status" value="1"/>
</dbReference>
<dbReference type="InterPro" id="IPR021858">
    <property type="entry name" value="Fun_TF"/>
</dbReference>
<comment type="subcellular location">
    <subcellularLocation>
        <location evidence="1">Nucleus</location>
    </subcellularLocation>
</comment>
<gene>
    <name evidence="8" type="ORF">BDW59DRAFT_162027</name>
</gene>
<evidence type="ECO:0000256" key="2">
    <source>
        <dbReference type="ARBA" id="ARBA00023015"/>
    </source>
</evidence>
<evidence type="ECO:0000256" key="6">
    <source>
        <dbReference type="SAM" id="MobiDB-lite"/>
    </source>
</evidence>
<keyword evidence="9" id="KW-1185">Reference proteome</keyword>
<keyword evidence="2" id="KW-0805">Transcription regulation</keyword>
<dbReference type="Gene3D" id="4.10.240.10">
    <property type="entry name" value="Zn(2)-C6 fungal-type DNA-binding domain"/>
    <property type="match status" value="1"/>
</dbReference>
<evidence type="ECO:0000313" key="9">
    <source>
        <dbReference type="Proteomes" id="UP001610335"/>
    </source>
</evidence>
<reference evidence="8 9" key="1">
    <citation type="submission" date="2024-07" db="EMBL/GenBank/DDBJ databases">
        <title>Section-level genome sequencing and comparative genomics of Aspergillus sections Usti and Cavernicolus.</title>
        <authorList>
            <consortium name="Lawrence Berkeley National Laboratory"/>
            <person name="Nybo J.L."/>
            <person name="Vesth T.C."/>
            <person name="Theobald S."/>
            <person name="Frisvad J.C."/>
            <person name="Larsen T.O."/>
            <person name="Kjaerboelling I."/>
            <person name="Rothschild-Mancinelli K."/>
            <person name="Lyhne E.K."/>
            <person name="Kogle M.E."/>
            <person name="Barry K."/>
            <person name="Clum A."/>
            <person name="Na H."/>
            <person name="Ledsgaard L."/>
            <person name="Lin J."/>
            <person name="Lipzen A."/>
            <person name="Kuo A."/>
            <person name="Riley R."/>
            <person name="Mondo S."/>
            <person name="LaButti K."/>
            <person name="Haridas S."/>
            <person name="Pangalinan J."/>
            <person name="Salamov A.A."/>
            <person name="Simmons B.A."/>
            <person name="Magnuson J.K."/>
            <person name="Chen J."/>
            <person name="Drula E."/>
            <person name="Henrissat B."/>
            <person name="Wiebenga A."/>
            <person name="Lubbers R.J."/>
            <person name="Gomes A.C."/>
            <person name="Makela M.R."/>
            <person name="Stajich J."/>
            <person name="Grigoriev I.V."/>
            <person name="Mortensen U.H."/>
            <person name="De vries R.P."/>
            <person name="Baker S.E."/>
            <person name="Andersen M.R."/>
        </authorList>
    </citation>
    <scope>NUCLEOTIDE SEQUENCE [LARGE SCALE GENOMIC DNA]</scope>
    <source>
        <strain evidence="8 9">CBS 600.67</strain>
    </source>
</reference>
<dbReference type="Pfam" id="PF11951">
    <property type="entry name" value="Fungal_trans_2"/>
    <property type="match status" value="1"/>
</dbReference>
<feature type="compositionally biased region" description="Low complexity" evidence="6">
    <location>
        <begin position="98"/>
        <end position="108"/>
    </location>
</feature>
<keyword evidence="4" id="KW-0804">Transcription</keyword>
<keyword evidence="3" id="KW-0238">DNA-binding</keyword>
<comment type="caution">
    <text evidence="8">The sequence shown here is derived from an EMBL/GenBank/DDBJ whole genome shotgun (WGS) entry which is preliminary data.</text>
</comment>
<dbReference type="EMBL" id="JBFXLS010000039">
    <property type="protein sequence ID" value="KAL2825080.1"/>
    <property type="molecule type" value="Genomic_DNA"/>
</dbReference>
<accession>A0ABR4IBG6</accession>
<evidence type="ECO:0000259" key="7">
    <source>
        <dbReference type="PROSITE" id="PS50048"/>
    </source>
</evidence>
<name>A0ABR4IBG6_9EURO</name>
<evidence type="ECO:0000313" key="8">
    <source>
        <dbReference type="EMBL" id="KAL2825080.1"/>
    </source>
</evidence>
<evidence type="ECO:0000256" key="1">
    <source>
        <dbReference type="ARBA" id="ARBA00004123"/>
    </source>
</evidence>
<evidence type="ECO:0000256" key="5">
    <source>
        <dbReference type="ARBA" id="ARBA00023242"/>
    </source>
</evidence>